<dbReference type="PROSITE" id="PS51184">
    <property type="entry name" value="JMJC"/>
    <property type="match status" value="1"/>
</dbReference>
<feature type="compositionally biased region" description="Basic and acidic residues" evidence="1">
    <location>
        <begin position="30"/>
        <end position="41"/>
    </location>
</feature>
<dbReference type="Proteomes" id="UP000235392">
    <property type="component" value="Unassembled WGS sequence"/>
</dbReference>
<dbReference type="PANTHER" id="PTHR12461">
    <property type="entry name" value="HYPOXIA-INDUCIBLE FACTOR 1 ALPHA INHIBITOR-RELATED"/>
    <property type="match status" value="1"/>
</dbReference>
<accession>A0A2N5SA50</accession>
<organism evidence="3 4">
    <name type="scientific">Puccinia coronata f. sp. avenae</name>
    <dbReference type="NCBI Taxonomy" id="200324"/>
    <lineage>
        <taxon>Eukaryota</taxon>
        <taxon>Fungi</taxon>
        <taxon>Dikarya</taxon>
        <taxon>Basidiomycota</taxon>
        <taxon>Pucciniomycotina</taxon>
        <taxon>Pucciniomycetes</taxon>
        <taxon>Pucciniales</taxon>
        <taxon>Pucciniaceae</taxon>
        <taxon>Puccinia</taxon>
    </lineage>
</organism>
<evidence type="ECO:0000259" key="2">
    <source>
        <dbReference type="PROSITE" id="PS51184"/>
    </source>
</evidence>
<proteinExistence type="predicted"/>
<dbReference type="AlphaFoldDB" id="A0A2N5SA50"/>
<dbReference type="EMBL" id="PGCI01000977">
    <property type="protein sequence ID" value="PLW10122.1"/>
    <property type="molecule type" value="Genomic_DNA"/>
</dbReference>
<dbReference type="SMART" id="SM00558">
    <property type="entry name" value="JmjC"/>
    <property type="match status" value="1"/>
</dbReference>
<reference evidence="3 4" key="1">
    <citation type="submission" date="2017-11" db="EMBL/GenBank/DDBJ databases">
        <title>De novo assembly and phasing of dikaryotic genomes from two isolates of Puccinia coronata f. sp. avenae, the causal agent of oat crown rust.</title>
        <authorList>
            <person name="Miller M.E."/>
            <person name="Zhang Y."/>
            <person name="Omidvar V."/>
            <person name="Sperschneider J."/>
            <person name="Schwessinger B."/>
            <person name="Raley C."/>
            <person name="Palmer J.M."/>
            <person name="Garnica D."/>
            <person name="Upadhyaya N."/>
            <person name="Rathjen J."/>
            <person name="Taylor J.M."/>
            <person name="Park R.F."/>
            <person name="Dodds P.N."/>
            <person name="Hirsch C.D."/>
            <person name="Kianian S.F."/>
            <person name="Figueroa M."/>
        </authorList>
    </citation>
    <scope>NUCLEOTIDE SEQUENCE [LARGE SCALE GENOMIC DNA]</scope>
    <source>
        <strain evidence="3">12SD80</strain>
    </source>
</reference>
<name>A0A2N5SA50_9BASI</name>
<dbReference type="SUPFAM" id="SSF51197">
    <property type="entry name" value="Clavaminate synthase-like"/>
    <property type="match status" value="1"/>
</dbReference>
<evidence type="ECO:0000313" key="3">
    <source>
        <dbReference type="EMBL" id="PLW10122.1"/>
    </source>
</evidence>
<dbReference type="InterPro" id="IPR014710">
    <property type="entry name" value="RmlC-like_jellyroll"/>
</dbReference>
<dbReference type="Pfam" id="PF13621">
    <property type="entry name" value="Cupin_8"/>
    <property type="match status" value="1"/>
</dbReference>
<dbReference type="Gene3D" id="2.60.120.10">
    <property type="entry name" value="Jelly Rolls"/>
    <property type="match status" value="1"/>
</dbReference>
<protein>
    <recommendedName>
        <fullName evidence="2">JmjC domain-containing protein</fullName>
    </recommendedName>
</protein>
<gene>
    <name evidence="3" type="ORF">PCASD_23146</name>
</gene>
<dbReference type="InterPro" id="IPR041667">
    <property type="entry name" value="Cupin_8"/>
</dbReference>
<evidence type="ECO:0000313" key="4">
    <source>
        <dbReference type="Proteomes" id="UP000235392"/>
    </source>
</evidence>
<feature type="compositionally biased region" description="Polar residues" evidence="1">
    <location>
        <begin position="1"/>
        <end position="12"/>
    </location>
</feature>
<sequence length="408" mass="46248">MESHAQNSQSGSAERIPNTDAGIRAAAETDSARTEDSRAERSLQELVHEYQELNASDIQEIAGRLPTALELSRSVASNRPLVIRAYAQLQRAAASSAKDGLYHNLEGLDKWSASYLVHQMGQQLVTVARTPSGRADSVVDGKYFVEPAYEKIKMADFLGELHASERTSISLDHDRRTRDVVYLQSQDGNLSKELLPLLPDLGSHVPLASQALGTDQPDAVNLWIGDERSVTSLHNDPYENFYMMIEGSKTFTIFPPVECYCMHEAEYRSSQYLWDESEHAWKIVSKTQGEEQMQVPWIPVDPLEPNYAKHPRFRFARSMSVQLDQGDLLYLPSLWYHHVQAHRTSPNGLVIACNWWYDMNYEGAHYALFSFIRRHVLALDQADQSKEKPEGTRSNNHYSDPAIKHMLT</sequence>
<dbReference type="InterPro" id="IPR003347">
    <property type="entry name" value="JmjC_dom"/>
</dbReference>
<evidence type="ECO:0000256" key="1">
    <source>
        <dbReference type="SAM" id="MobiDB-lite"/>
    </source>
</evidence>
<feature type="region of interest" description="Disordered" evidence="1">
    <location>
        <begin position="1"/>
        <end position="41"/>
    </location>
</feature>
<comment type="caution">
    <text evidence="3">The sequence shown here is derived from an EMBL/GenBank/DDBJ whole genome shotgun (WGS) entry which is preliminary data.</text>
</comment>
<feature type="domain" description="JmjC" evidence="2">
    <location>
        <begin position="187"/>
        <end position="372"/>
    </location>
</feature>
<dbReference type="PANTHER" id="PTHR12461:SF99">
    <property type="entry name" value="BIFUNCTIONAL PEPTIDASE AND (3S)-LYSYL HYDROXYLASE JMJD7"/>
    <property type="match status" value="1"/>
</dbReference>